<evidence type="ECO:0000313" key="3">
    <source>
        <dbReference type="EMBL" id="KKW23703.1"/>
    </source>
</evidence>
<evidence type="ECO:0000259" key="2">
    <source>
        <dbReference type="Pfam" id="PF24755"/>
    </source>
</evidence>
<feature type="domain" description="SpoVR-like C-terminal" evidence="2">
    <location>
        <begin position="456"/>
        <end position="510"/>
    </location>
</feature>
<proteinExistence type="predicted"/>
<dbReference type="Proteomes" id="UP000034273">
    <property type="component" value="Unassembled WGS sequence"/>
</dbReference>
<evidence type="ECO:0000313" key="4">
    <source>
        <dbReference type="Proteomes" id="UP000034273"/>
    </source>
</evidence>
<name>A0A0G1WXV4_9BACT</name>
<dbReference type="AlphaFoldDB" id="A0A0G1WXV4"/>
<dbReference type="InterPro" id="IPR007390">
    <property type="entry name" value="Spore_V_R"/>
</dbReference>
<dbReference type="PATRIC" id="fig|1618671.3.peg.659"/>
<dbReference type="InterPro" id="IPR057008">
    <property type="entry name" value="SpoVR-like_C"/>
</dbReference>
<dbReference type="EMBL" id="LCQW01000018">
    <property type="protein sequence ID" value="KKW23703.1"/>
    <property type="molecule type" value="Genomic_DNA"/>
</dbReference>
<dbReference type="InterPro" id="IPR056174">
    <property type="entry name" value="SpoVR_N"/>
</dbReference>
<evidence type="ECO:0000259" key="1">
    <source>
        <dbReference type="Pfam" id="PF04293"/>
    </source>
</evidence>
<dbReference type="STRING" id="1618671.UY67_C0018G0015"/>
<dbReference type="Pfam" id="PF04293">
    <property type="entry name" value="SpoVR"/>
    <property type="match status" value="1"/>
</dbReference>
<dbReference type="Pfam" id="PF24755">
    <property type="entry name" value="SpoVR_C"/>
    <property type="match status" value="1"/>
</dbReference>
<accession>A0A0G1WXV4</accession>
<feature type="domain" description="SpoVR protein-like N-terminal" evidence="1">
    <location>
        <begin position="15"/>
        <end position="450"/>
    </location>
</feature>
<dbReference type="PANTHER" id="PTHR30029:SF2">
    <property type="entry name" value="STAGE V SPORULATION PROTEIN R"/>
    <property type="match status" value="1"/>
</dbReference>
<gene>
    <name evidence="3" type="ORF">UY67_C0018G0015</name>
</gene>
<comment type="caution">
    <text evidence="3">The sequence shown here is derived from an EMBL/GenBank/DDBJ whole genome shotgun (WGS) entry which is preliminary data.</text>
</comment>
<dbReference type="PANTHER" id="PTHR30029">
    <property type="entry name" value="STAGE V SPORULATION PROTEIN R"/>
    <property type="match status" value="1"/>
</dbReference>
<protein>
    <submittedName>
        <fullName evidence="3">SpoVR family protein</fullName>
    </submittedName>
</protein>
<organism evidence="3 4">
    <name type="scientific">Candidatus Kaiserbacteria bacterium GW2011_GWA2_52_12</name>
    <dbReference type="NCBI Taxonomy" id="1618671"/>
    <lineage>
        <taxon>Bacteria</taxon>
        <taxon>Candidatus Kaiseribacteriota</taxon>
    </lineage>
</organism>
<dbReference type="NCBIfam" id="NF008737">
    <property type="entry name" value="PRK11767.1"/>
    <property type="match status" value="1"/>
</dbReference>
<reference evidence="3 4" key="1">
    <citation type="journal article" date="2015" name="Nature">
        <title>rRNA introns, odd ribosomes, and small enigmatic genomes across a large radiation of phyla.</title>
        <authorList>
            <person name="Brown C.T."/>
            <person name="Hug L.A."/>
            <person name="Thomas B.C."/>
            <person name="Sharon I."/>
            <person name="Castelle C.J."/>
            <person name="Singh A."/>
            <person name="Wilkins M.J."/>
            <person name="Williams K.H."/>
            <person name="Banfield J.F."/>
        </authorList>
    </citation>
    <scope>NUCLEOTIDE SEQUENCE [LARGE SCALE GENOMIC DNA]</scope>
</reference>
<dbReference type="InterPro" id="IPR057270">
    <property type="entry name" value="Ycgb-like"/>
</dbReference>
<sequence>MNMTQEGKLLFESAEWDFDTLRRIQEACEAIALPEFGLSVYPNQLEVVTTEQMLDAYASTGLPLFYKHWSFGKHFLYHDRLYRTGRKGLAYEMVINSSPCISYLMEENTATMQTLVIGHAAYGHNHFFKNNYLFKEWTDAEGILDYLEYAKGFIAQCEDLYGEREVERLLDAAHALMSHGVFRYKGKRRLDLRKEEKRAILRAQEAERNYNDLWEHTVPAAAAKSTTELQEQQRRSLLGLPEENILYFLEKKSPKLKVWQREILRIVRHVAQYFYPQSQTKIMNEGCATYVHYGIMERLHQRGQISDGNFQEFLISHTNVITQLPFNHEYFSGWNPYALGFAMMQDIERIVSGKDPLTGLPCTDEERQEHREWFPDIAEKGDVMGILRDAWANYRDESFISQFLSPRLMRNFRMFYLEDDPERTTGILVRKIHNEYGYRDIRHQFSTLHNVGHAIPSIEIVDVDLMGDRRLELQHKVVNGTYLYKNDLDRVLKHLADLWGYQVRLTEVDEGNGSRQHTSDPNNPPVF</sequence>